<dbReference type="SUPFAM" id="SSF54913">
    <property type="entry name" value="GlnB-like"/>
    <property type="match status" value="2"/>
</dbReference>
<dbReference type="EMBL" id="BAAACW010000027">
    <property type="protein sequence ID" value="GAA0354794.1"/>
    <property type="molecule type" value="Genomic_DNA"/>
</dbReference>
<reference evidence="1 2" key="1">
    <citation type="journal article" date="2019" name="Int. J. Syst. Evol. Microbiol.">
        <title>The Global Catalogue of Microorganisms (GCM) 10K type strain sequencing project: providing services to taxonomists for standard genome sequencing and annotation.</title>
        <authorList>
            <consortium name="The Broad Institute Genomics Platform"/>
            <consortium name="The Broad Institute Genome Sequencing Center for Infectious Disease"/>
            <person name="Wu L."/>
            <person name="Ma J."/>
        </authorList>
    </citation>
    <scope>NUCLEOTIDE SEQUENCE [LARGE SCALE GENOMIC DNA]</scope>
    <source>
        <strain evidence="1 2">JCM 12662</strain>
    </source>
</reference>
<sequence>MVQLNGQINMDMLMFIVNYNEKKRKSKEVLRLAAEKGLHGGTIILGEGKVRSSLLRTLGIDSARREIVILVAPSTMAKQAFTYITEKSEFEKKKSGVALRIPLNRTSGISKNTIDFDKVVENKQQPHLDEDSHQLIVTIKDIGEGEEVLDIVERFGGLGGTVIHGRGAASYEVRHVFNMDIEPEKDVLMTIVPSEKTHDIINTLSEELEMKNKNTGVLFAVDLAETFGLFQ</sequence>
<accession>A0ABN0X4B6</accession>
<name>A0ABN0X4B6_9LACT</name>
<organism evidence="1 2">
    <name type="scientific">Alkalibacterium iburiense</name>
    <dbReference type="NCBI Taxonomy" id="290589"/>
    <lineage>
        <taxon>Bacteria</taxon>
        <taxon>Bacillati</taxon>
        <taxon>Bacillota</taxon>
        <taxon>Bacilli</taxon>
        <taxon>Lactobacillales</taxon>
        <taxon>Carnobacteriaceae</taxon>
        <taxon>Alkalibacterium</taxon>
    </lineage>
</organism>
<dbReference type="Gene3D" id="3.30.70.120">
    <property type="match status" value="2"/>
</dbReference>
<comment type="caution">
    <text evidence="1">The sequence shown here is derived from an EMBL/GenBank/DDBJ whole genome shotgun (WGS) entry which is preliminary data.</text>
</comment>
<protein>
    <submittedName>
        <fullName evidence="1">P-II family nitrogen regulator</fullName>
    </submittedName>
</protein>
<dbReference type="RefSeq" id="WP_343753639.1">
    <property type="nucleotide sequence ID" value="NZ_BAAACW010000027.1"/>
</dbReference>
<proteinExistence type="predicted"/>
<dbReference type="InterPro" id="IPR015867">
    <property type="entry name" value="N-reg_PII/ATP_PRibTrfase_C"/>
</dbReference>
<evidence type="ECO:0000313" key="2">
    <source>
        <dbReference type="Proteomes" id="UP001501166"/>
    </source>
</evidence>
<evidence type="ECO:0000313" key="1">
    <source>
        <dbReference type="EMBL" id="GAA0354794.1"/>
    </source>
</evidence>
<keyword evidence="2" id="KW-1185">Reference proteome</keyword>
<dbReference type="Proteomes" id="UP001501166">
    <property type="component" value="Unassembled WGS sequence"/>
</dbReference>
<gene>
    <name evidence="1" type="ORF">GCM10008932_04750</name>
</gene>
<dbReference type="InterPro" id="IPR011322">
    <property type="entry name" value="N-reg_PII-like_a/b"/>
</dbReference>